<dbReference type="Gene3D" id="3.90.1570.50">
    <property type="match status" value="1"/>
</dbReference>
<gene>
    <name evidence="1" type="ORF">S01H1_72273</name>
</gene>
<comment type="caution">
    <text evidence="1">The sequence shown here is derived from an EMBL/GenBank/DDBJ whole genome shotgun (WGS) entry which is preliminary data.</text>
</comment>
<organism evidence="1">
    <name type="scientific">marine sediment metagenome</name>
    <dbReference type="NCBI Taxonomy" id="412755"/>
    <lineage>
        <taxon>unclassified sequences</taxon>
        <taxon>metagenomes</taxon>
        <taxon>ecological metagenomes</taxon>
    </lineage>
</organism>
<sequence length="70" mass="8067">GEKAKIGTITAGYENFHDWKRLSESDHGVVDMETLLKGVCDKKNFMDIFENFIIYDDSTGKQIKVKRKNL</sequence>
<proteinExistence type="predicted"/>
<feature type="non-terminal residue" evidence="1">
    <location>
        <position position="1"/>
    </location>
</feature>
<evidence type="ECO:0000313" key="1">
    <source>
        <dbReference type="EMBL" id="GAG33831.1"/>
    </source>
</evidence>
<accession>X0YAE9</accession>
<dbReference type="EMBL" id="BARS01048186">
    <property type="protein sequence ID" value="GAG33831.1"/>
    <property type="molecule type" value="Genomic_DNA"/>
</dbReference>
<reference evidence="1" key="1">
    <citation type="journal article" date="2014" name="Front. Microbiol.">
        <title>High frequency of phylogenetically diverse reductive dehalogenase-homologous genes in deep subseafloor sedimentary metagenomes.</title>
        <authorList>
            <person name="Kawai M."/>
            <person name="Futagami T."/>
            <person name="Toyoda A."/>
            <person name="Takaki Y."/>
            <person name="Nishi S."/>
            <person name="Hori S."/>
            <person name="Arai W."/>
            <person name="Tsubouchi T."/>
            <person name="Morono Y."/>
            <person name="Uchiyama I."/>
            <person name="Ito T."/>
            <person name="Fujiyama A."/>
            <person name="Inagaki F."/>
            <person name="Takami H."/>
        </authorList>
    </citation>
    <scope>NUCLEOTIDE SEQUENCE</scope>
    <source>
        <strain evidence="1">Expedition CK06-06</strain>
    </source>
</reference>
<name>X0YAE9_9ZZZZ</name>
<protein>
    <submittedName>
        <fullName evidence="1">Uncharacterized protein</fullName>
    </submittedName>
</protein>
<dbReference type="AlphaFoldDB" id="X0YAE9"/>